<dbReference type="InterPro" id="IPR027417">
    <property type="entry name" value="P-loop_NTPase"/>
</dbReference>
<dbReference type="InterPro" id="IPR011527">
    <property type="entry name" value="ABC1_TM_dom"/>
</dbReference>
<dbReference type="InterPro" id="IPR003593">
    <property type="entry name" value="AAA+_ATPase"/>
</dbReference>
<evidence type="ECO:0000256" key="7">
    <source>
        <dbReference type="ARBA" id="ARBA00022989"/>
    </source>
</evidence>
<dbReference type="PANTHER" id="PTHR24221">
    <property type="entry name" value="ATP-BINDING CASSETTE SUB-FAMILY B"/>
    <property type="match status" value="1"/>
</dbReference>
<dbReference type="GO" id="GO:0140359">
    <property type="term" value="F:ABC-type transporter activity"/>
    <property type="evidence" value="ECO:0007669"/>
    <property type="project" value="InterPro"/>
</dbReference>
<evidence type="ECO:0000256" key="3">
    <source>
        <dbReference type="ARBA" id="ARBA00022448"/>
    </source>
</evidence>
<comment type="caution">
    <text evidence="12">The sequence shown here is derived from an EMBL/GenBank/DDBJ whole genome shotgun (WGS) entry which is preliminary data.</text>
</comment>
<keyword evidence="8 9" id="KW-0472">Membrane</keyword>
<dbReference type="InterPro" id="IPR003439">
    <property type="entry name" value="ABC_transporter-like_ATP-bd"/>
</dbReference>
<comment type="subcellular location">
    <subcellularLocation>
        <location evidence="1">Cell membrane</location>
        <topology evidence="1">Multi-pass membrane protein</topology>
    </subcellularLocation>
</comment>
<proteinExistence type="inferred from homology"/>
<protein>
    <submittedName>
        <fullName evidence="12">ATP-binding cassette subfamily B protein</fullName>
    </submittedName>
</protein>
<dbReference type="Proteomes" id="UP000247454">
    <property type="component" value="Unassembled WGS sequence"/>
</dbReference>
<dbReference type="SMART" id="SM00382">
    <property type="entry name" value="AAA"/>
    <property type="match status" value="1"/>
</dbReference>
<dbReference type="GO" id="GO:0034040">
    <property type="term" value="F:ATPase-coupled lipid transmembrane transporter activity"/>
    <property type="evidence" value="ECO:0007669"/>
    <property type="project" value="TreeGrafter"/>
</dbReference>
<keyword evidence="7 9" id="KW-1133">Transmembrane helix</keyword>
<dbReference type="FunFam" id="3.40.50.300:FF:000287">
    <property type="entry name" value="Multidrug ABC transporter ATP-binding protein"/>
    <property type="match status" value="1"/>
</dbReference>
<dbReference type="InterPro" id="IPR036640">
    <property type="entry name" value="ABC1_TM_sf"/>
</dbReference>
<evidence type="ECO:0000256" key="5">
    <source>
        <dbReference type="ARBA" id="ARBA00022741"/>
    </source>
</evidence>
<dbReference type="Pfam" id="PF00664">
    <property type="entry name" value="ABC_membrane"/>
    <property type="match status" value="1"/>
</dbReference>
<feature type="transmembrane region" description="Helical" evidence="9">
    <location>
        <begin position="33"/>
        <end position="55"/>
    </location>
</feature>
<evidence type="ECO:0000256" key="8">
    <source>
        <dbReference type="ARBA" id="ARBA00023136"/>
    </source>
</evidence>
<feature type="domain" description="ABC transporter" evidence="10">
    <location>
        <begin position="351"/>
        <end position="585"/>
    </location>
</feature>
<dbReference type="AlphaFoldDB" id="A0A318TG91"/>
<evidence type="ECO:0000256" key="4">
    <source>
        <dbReference type="ARBA" id="ARBA00022692"/>
    </source>
</evidence>
<dbReference type="InterPro" id="IPR017871">
    <property type="entry name" value="ABC_transporter-like_CS"/>
</dbReference>
<evidence type="ECO:0000256" key="2">
    <source>
        <dbReference type="ARBA" id="ARBA00005417"/>
    </source>
</evidence>
<dbReference type="EMBL" id="QJTF01000012">
    <property type="protein sequence ID" value="PYE87613.1"/>
    <property type="molecule type" value="Genomic_DNA"/>
</dbReference>
<dbReference type="Gene3D" id="3.40.50.300">
    <property type="entry name" value="P-loop containing nucleotide triphosphate hydrolases"/>
    <property type="match status" value="1"/>
</dbReference>
<organism evidence="12 13">
    <name type="scientific">Phyllobacterium leguminum</name>
    <dbReference type="NCBI Taxonomy" id="314237"/>
    <lineage>
        <taxon>Bacteria</taxon>
        <taxon>Pseudomonadati</taxon>
        <taxon>Pseudomonadota</taxon>
        <taxon>Alphaproteobacteria</taxon>
        <taxon>Hyphomicrobiales</taxon>
        <taxon>Phyllobacteriaceae</taxon>
        <taxon>Phyllobacterium</taxon>
    </lineage>
</organism>
<dbReference type="Pfam" id="PF00005">
    <property type="entry name" value="ABC_tran"/>
    <property type="match status" value="1"/>
</dbReference>
<evidence type="ECO:0000313" key="12">
    <source>
        <dbReference type="EMBL" id="PYE87613.1"/>
    </source>
</evidence>
<evidence type="ECO:0000259" key="10">
    <source>
        <dbReference type="PROSITE" id="PS50893"/>
    </source>
</evidence>
<evidence type="ECO:0000313" key="13">
    <source>
        <dbReference type="Proteomes" id="UP000247454"/>
    </source>
</evidence>
<dbReference type="SUPFAM" id="SSF90123">
    <property type="entry name" value="ABC transporter transmembrane region"/>
    <property type="match status" value="1"/>
</dbReference>
<feature type="transmembrane region" description="Helical" evidence="9">
    <location>
        <begin position="260"/>
        <end position="279"/>
    </location>
</feature>
<dbReference type="PROSITE" id="PS00211">
    <property type="entry name" value="ABC_TRANSPORTER_1"/>
    <property type="match status" value="1"/>
</dbReference>
<dbReference type="InterPro" id="IPR039421">
    <property type="entry name" value="Type_1_exporter"/>
</dbReference>
<keyword evidence="6 12" id="KW-0067">ATP-binding</keyword>
<accession>A0A318TG91</accession>
<reference evidence="12 13" key="1">
    <citation type="submission" date="2018-06" db="EMBL/GenBank/DDBJ databases">
        <title>Genomic Encyclopedia of Type Strains, Phase III (KMG-III): the genomes of soil and plant-associated and newly described type strains.</title>
        <authorList>
            <person name="Whitman W."/>
        </authorList>
    </citation>
    <scope>NUCLEOTIDE SEQUENCE [LARGE SCALE GENOMIC DNA]</scope>
    <source>
        <strain evidence="12 13">ORS 1419</strain>
    </source>
</reference>
<feature type="transmembrane region" description="Helical" evidence="9">
    <location>
        <begin position="67"/>
        <end position="87"/>
    </location>
</feature>
<dbReference type="PROSITE" id="PS50893">
    <property type="entry name" value="ABC_TRANSPORTER_2"/>
    <property type="match status" value="1"/>
</dbReference>
<feature type="transmembrane region" description="Helical" evidence="9">
    <location>
        <begin position="145"/>
        <end position="167"/>
    </location>
</feature>
<dbReference type="OrthoDB" id="9804259at2"/>
<sequence length="623" mass="68154">MSVEKPKKKIDPSEATRVIRRMMSENAGEYKKSYAIAIVASLIIGASNGGLAYLMKPMIDKIFYEQQLGLIWIICGAILSVFILRGLSSYVQAVELAKIGNNLVARYQKRIFDHLMKLGLDFYNDTRSGHLAAQINQNVSGIRDLLNMTVTSIARDMISLIGLIATMIYMDPILSAAIIVIGPPLILAVAYISRRIRTVTREVVHLNSHLLGAMQESVQGIAIVKAFTMEDQLRAKIGKLIEQAESRSNKIARVSERTTPISEILAGFAVAGVLAYGGYRAILTQQPPGAMFAFITALLLAYDPARRLARLQVGLERALVNARMIYEILDTEPRQSDKTGAVPIHIDKGEIRFEDVYFSYSETAPVLHGVSFAAAPGKTTAIIGASGAGKSTLIALLQRFYDIEKGRILIDGQDIAGVTKQSLRHGVAYVSQQPYLFEGTIADNIRYGRPSATMEEIIAAAELAHAHEFILQQPQGYDTPVGENGVTLSGGQRQRVSIARAIVRNAPILLLDEATSALDNESEKRVQQALDSIMQGRTTIVIAHRLSTIVNADRIIVMEAGRVVEEGRHETLIGDPHSIYARFHKLQGGTDWQVLDDVGETGEKVVEAEKKVTARRGKAGSKA</sequence>
<keyword evidence="5" id="KW-0547">Nucleotide-binding</keyword>
<keyword evidence="13" id="KW-1185">Reference proteome</keyword>
<evidence type="ECO:0000256" key="6">
    <source>
        <dbReference type="ARBA" id="ARBA00022840"/>
    </source>
</evidence>
<feature type="domain" description="ABC transmembrane type-1" evidence="11">
    <location>
        <begin position="35"/>
        <end position="317"/>
    </location>
</feature>
<feature type="transmembrane region" description="Helical" evidence="9">
    <location>
        <begin position="173"/>
        <end position="192"/>
    </location>
</feature>
<dbReference type="GO" id="GO:0005886">
    <property type="term" value="C:plasma membrane"/>
    <property type="evidence" value="ECO:0007669"/>
    <property type="project" value="UniProtKB-SubCell"/>
</dbReference>
<dbReference type="GO" id="GO:0016887">
    <property type="term" value="F:ATP hydrolysis activity"/>
    <property type="evidence" value="ECO:0007669"/>
    <property type="project" value="InterPro"/>
</dbReference>
<dbReference type="PROSITE" id="PS50929">
    <property type="entry name" value="ABC_TM1F"/>
    <property type="match status" value="1"/>
</dbReference>
<dbReference type="GO" id="GO:0005524">
    <property type="term" value="F:ATP binding"/>
    <property type="evidence" value="ECO:0007669"/>
    <property type="project" value="UniProtKB-KW"/>
</dbReference>
<dbReference type="PANTHER" id="PTHR24221:SF654">
    <property type="entry name" value="ATP-BINDING CASSETTE SUB-FAMILY B MEMBER 6"/>
    <property type="match status" value="1"/>
</dbReference>
<evidence type="ECO:0000256" key="9">
    <source>
        <dbReference type="SAM" id="Phobius"/>
    </source>
</evidence>
<keyword evidence="3" id="KW-0813">Transport</keyword>
<dbReference type="SUPFAM" id="SSF52540">
    <property type="entry name" value="P-loop containing nucleoside triphosphate hydrolases"/>
    <property type="match status" value="1"/>
</dbReference>
<evidence type="ECO:0000259" key="11">
    <source>
        <dbReference type="PROSITE" id="PS50929"/>
    </source>
</evidence>
<name>A0A318TG91_9HYPH</name>
<evidence type="ECO:0000256" key="1">
    <source>
        <dbReference type="ARBA" id="ARBA00004651"/>
    </source>
</evidence>
<dbReference type="Gene3D" id="1.20.1560.10">
    <property type="entry name" value="ABC transporter type 1, transmembrane domain"/>
    <property type="match status" value="1"/>
</dbReference>
<dbReference type="CDD" id="cd18552">
    <property type="entry name" value="ABC_6TM_MsbA_like"/>
    <property type="match status" value="1"/>
</dbReference>
<gene>
    <name evidence="12" type="ORF">C7477_112116</name>
</gene>
<keyword evidence="4 9" id="KW-0812">Transmembrane</keyword>
<comment type="similarity">
    <text evidence="2">Belongs to the ABC transporter superfamily.</text>
</comment>